<keyword evidence="1" id="KW-0732">Signal</keyword>
<dbReference type="STRING" id="62062.ENSHHUP00000072459"/>
<proteinExistence type="predicted"/>
<dbReference type="Ensembl" id="ENSHHUT00000074859.1">
    <property type="protein sequence ID" value="ENSHHUP00000072459.1"/>
    <property type="gene ID" value="ENSHHUG00000042537.1"/>
</dbReference>
<feature type="signal peptide" evidence="1">
    <location>
        <begin position="1"/>
        <end position="31"/>
    </location>
</feature>
<name>A0A4W5QJ65_9TELE</name>
<keyword evidence="3" id="KW-1185">Reference proteome</keyword>
<protein>
    <submittedName>
        <fullName evidence="2">Uncharacterized protein</fullName>
    </submittedName>
</protein>
<reference evidence="2" key="3">
    <citation type="submission" date="2025-09" db="UniProtKB">
        <authorList>
            <consortium name="Ensembl"/>
        </authorList>
    </citation>
    <scope>IDENTIFICATION</scope>
</reference>
<evidence type="ECO:0000313" key="2">
    <source>
        <dbReference type="Ensembl" id="ENSHHUP00000072459.1"/>
    </source>
</evidence>
<evidence type="ECO:0000313" key="3">
    <source>
        <dbReference type="Proteomes" id="UP000314982"/>
    </source>
</evidence>
<dbReference type="InterPro" id="IPR039861">
    <property type="entry name" value="IMPG"/>
</dbReference>
<dbReference type="GO" id="GO:0008201">
    <property type="term" value="F:heparin binding"/>
    <property type="evidence" value="ECO:0007669"/>
    <property type="project" value="TreeGrafter"/>
</dbReference>
<dbReference type="PANTHER" id="PTHR12199">
    <property type="entry name" value="INTERPHOTORECEPTOR MATRIX PROTEOGLYCAN"/>
    <property type="match status" value="1"/>
</dbReference>
<reference evidence="3" key="1">
    <citation type="submission" date="2018-06" db="EMBL/GenBank/DDBJ databases">
        <title>Genome assembly of Danube salmon.</title>
        <authorList>
            <person name="Macqueen D.J."/>
            <person name="Gundappa M.K."/>
        </authorList>
    </citation>
    <scope>NUCLEOTIDE SEQUENCE [LARGE SCALE GENOMIC DNA]</scope>
</reference>
<accession>A0A4W5QJ65</accession>
<sequence>MSDSLLKFILCTLPFILAFALLGIRTDAASGEGPIIPDGQDLYFKTVGISPILSVPQSIVHSPVLKVSHKDHGAIHRQKRNVLFPSGVKLCGQESVQQAIANHLSYFHLRVCQETVWEAFKIFWDRLPNQEEYQTWMSQCLDGTTTTLEMGNNFSQSEEHLALVESVSGLFLKGGGGGVSGCIGDMSFFSLH</sequence>
<dbReference type="Proteomes" id="UP000314982">
    <property type="component" value="Unassembled WGS sequence"/>
</dbReference>
<evidence type="ECO:0000256" key="1">
    <source>
        <dbReference type="SAM" id="SignalP"/>
    </source>
</evidence>
<dbReference type="AlphaFoldDB" id="A0A4W5QJ65"/>
<reference evidence="2" key="2">
    <citation type="submission" date="2025-08" db="UniProtKB">
        <authorList>
            <consortium name="Ensembl"/>
        </authorList>
    </citation>
    <scope>IDENTIFICATION</scope>
</reference>
<feature type="chain" id="PRO_5021429746" evidence="1">
    <location>
        <begin position="32"/>
        <end position="192"/>
    </location>
</feature>
<dbReference type="PANTHER" id="PTHR12199:SF4">
    <property type="entry name" value="INTERPHOTORECEPTOR MATRIX PROTEOGLYCAN 2"/>
    <property type="match status" value="1"/>
</dbReference>
<dbReference type="GO" id="GO:0005540">
    <property type="term" value="F:hyaluronic acid binding"/>
    <property type="evidence" value="ECO:0007669"/>
    <property type="project" value="TreeGrafter"/>
</dbReference>
<dbReference type="GeneTree" id="ENSGT00530000063503"/>
<organism evidence="2 3">
    <name type="scientific">Hucho hucho</name>
    <name type="common">huchen</name>
    <dbReference type="NCBI Taxonomy" id="62062"/>
    <lineage>
        <taxon>Eukaryota</taxon>
        <taxon>Metazoa</taxon>
        <taxon>Chordata</taxon>
        <taxon>Craniata</taxon>
        <taxon>Vertebrata</taxon>
        <taxon>Euteleostomi</taxon>
        <taxon>Actinopterygii</taxon>
        <taxon>Neopterygii</taxon>
        <taxon>Teleostei</taxon>
        <taxon>Protacanthopterygii</taxon>
        <taxon>Salmoniformes</taxon>
        <taxon>Salmonidae</taxon>
        <taxon>Salmoninae</taxon>
        <taxon>Hucho</taxon>
    </lineage>
</organism>
<dbReference type="GO" id="GO:0007601">
    <property type="term" value="P:visual perception"/>
    <property type="evidence" value="ECO:0007669"/>
    <property type="project" value="InterPro"/>
</dbReference>